<name>A0ABY8EP22_MALFU</name>
<evidence type="ECO:0000313" key="3">
    <source>
        <dbReference type="Proteomes" id="UP000818624"/>
    </source>
</evidence>
<dbReference type="Proteomes" id="UP000818624">
    <property type="component" value="Chromosome 1"/>
</dbReference>
<reference evidence="2 3" key="1">
    <citation type="journal article" date="2020" name="Elife">
        <title>Loss of centromere function drives karyotype evolution in closely related Malassezia species.</title>
        <authorList>
            <person name="Sankaranarayanan S.R."/>
            <person name="Ianiri G."/>
            <person name="Coelho M.A."/>
            <person name="Reza M.H."/>
            <person name="Thimmappa B.C."/>
            <person name="Ganguly P."/>
            <person name="Vadnala R.N."/>
            <person name="Sun S."/>
            <person name="Siddharthan R."/>
            <person name="Tellgren-Roth C."/>
            <person name="Dawson T.L."/>
            <person name="Heitman J."/>
            <person name="Sanyal K."/>
        </authorList>
    </citation>
    <scope>NUCLEOTIDE SEQUENCE [LARGE SCALE GENOMIC DNA]</scope>
    <source>
        <strain evidence="2">CBS14141</strain>
    </source>
</reference>
<evidence type="ECO:0008006" key="4">
    <source>
        <dbReference type="Google" id="ProtNLM"/>
    </source>
</evidence>
<feature type="region of interest" description="Disordered" evidence="1">
    <location>
        <begin position="1"/>
        <end position="32"/>
    </location>
</feature>
<evidence type="ECO:0000256" key="1">
    <source>
        <dbReference type="SAM" id="MobiDB-lite"/>
    </source>
</evidence>
<protein>
    <recommendedName>
        <fullName evidence="4">Mediator complex subunit 1</fullName>
    </recommendedName>
</protein>
<gene>
    <name evidence="2" type="ORF">GLX27_001229</name>
</gene>
<keyword evidence="3" id="KW-1185">Reference proteome</keyword>
<organism evidence="2 3">
    <name type="scientific">Malassezia furfur</name>
    <name type="common">Pityriasis versicolor infection agent</name>
    <name type="synonym">Pityrosporum furfur</name>
    <dbReference type="NCBI Taxonomy" id="55194"/>
    <lineage>
        <taxon>Eukaryota</taxon>
        <taxon>Fungi</taxon>
        <taxon>Dikarya</taxon>
        <taxon>Basidiomycota</taxon>
        <taxon>Ustilaginomycotina</taxon>
        <taxon>Malasseziomycetes</taxon>
        <taxon>Malasseziales</taxon>
        <taxon>Malasseziaceae</taxon>
        <taxon>Malassezia</taxon>
    </lineage>
</organism>
<proteinExistence type="predicted"/>
<accession>A0ABY8EP22</accession>
<sequence>MVEGGPARATRAAKKADAEKENEEVANQPTRPSAGELQAALLHVNQMLSLLDLPLAQGRPCRQLPSMHEGLMYSLNDLLIPLNSLMRIPYSTEQNLAAAIGAQNNAGSTSTHDLGLYESNATGIAHVLEQLNSLMHESLPGCSDGDTAVQVVERQLAQDPLSPTEVREVLLRMRQKRRRLTDMPANQSGKGRRTKQSPGSTLRSPLYPMPTALHFASLTPWIEECEASAKGQSVQEALGALVQSFNETISVRCRNEAEALRSPSRDIGQHLPMQRVRARLVSWSDGAGEIQVELRDIALVTIGLQGVDDGAHVARINLFAPSESDDDERRGVSGSLLPSRFARYNEIADHLLIYALERQRSTSYLSALGHALEQVAALRTVFDPLPVPESLVSPIPARVEVGTLAQDKTMDHTKCIVWKWCCVLQPDAPAPQGEWCAYSPRLM</sequence>
<dbReference type="EMBL" id="CP046234">
    <property type="protein sequence ID" value="WFD46592.1"/>
    <property type="molecule type" value="Genomic_DNA"/>
</dbReference>
<evidence type="ECO:0000313" key="2">
    <source>
        <dbReference type="EMBL" id="WFD46592.1"/>
    </source>
</evidence>
<feature type="region of interest" description="Disordered" evidence="1">
    <location>
        <begin position="175"/>
        <end position="206"/>
    </location>
</feature>